<evidence type="ECO:0000256" key="2">
    <source>
        <dbReference type="ARBA" id="ARBA00022729"/>
    </source>
</evidence>
<evidence type="ECO:0000256" key="3">
    <source>
        <dbReference type="ARBA" id="ARBA00022801"/>
    </source>
</evidence>
<evidence type="ECO:0000256" key="7">
    <source>
        <dbReference type="PIRSR" id="PIRSR618044-1"/>
    </source>
</evidence>
<feature type="active site" description="Acyl-ester intermediate" evidence="7">
    <location>
        <position position="42"/>
    </location>
</feature>
<dbReference type="InterPro" id="IPR018044">
    <property type="entry name" value="Peptidase_S11"/>
</dbReference>
<proteinExistence type="inferred from homology"/>
<evidence type="ECO:0000256" key="4">
    <source>
        <dbReference type="ARBA" id="ARBA00022960"/>
    </source>
</evidence>
<dbReference type="GO" id="GO:0008360">
    <property type="term" value="P:regulation of cell shape"/>
    <property type="evidence" value="ECO:0007669"/>
    <property type="project" value="UniProtKB-KW"/>
</dbReference>
<sequence length="369" mass="38371">MAGFVLAALTGLAAAGPSIAIDVATGKVLSQDNASQRWYPASTTKLMTAYLVLSDISEGRASLDTPVVMSRLAAGQAPGKMGYPAGSVMRLDKALQMLLVKSANDVAVAIGETLAESHEAFVARMNREAARLGMADTQFVNPNGLPGAGQYTTARDLAILGRAIRQEFPSFNSYFGIEAIRAGDVQMVNGNGLLGRYRGADGMKTGYICASGFNLVSSATRDGRTVLVVVLGADGPISRERDSARLLEQGFSANPADISLLVEQLPTSNGPPTDVSAQICSDAARTARANERQVEEGRAQTYGSPYMTDRDREPVTLTVALGGAAASGDIAAGITQIAAYGIPVPTARPTLPGDAVSMADDRAASVTQQ</sequence>
<evidence type="ECO:0000313" key="13">
    <source>
        <dbReference type="Proteomes" id="UP000324738"/>
    </source>
</evidence>
<feature type="active site" evidence="7">
    <location>
        <position position="102"/>
    </location>
</feature>
<keyword evidence="4" id="KW-0133">Cell shape</keyword>
<name>A0A5B0E1U4_9HYPH</name>
<dbReference type="Gene3D" id="3.40.710.10">
    <property type="entry name" value="DD-peptidase/beta-lactamase superfamily"/>
    <property type="match status" value="1"/>
</dbReference>
<dbReference type="InterPro" id="IPR001967">
    <property type="entry name" value="Peptidase_S11_N"/>
</dbReference>
<evidence type="ECO:0000256" key="6">
    <source>
        <dbReference type="ARBA" id="ARBA00023316"/>
    </source>
</evidence>
<evidence type="ECO:0000256" key="10">
    <source>
        <dbReference type="SAM" id="SignalP"/>
    </source>
</evidence>
<dbReference type="PRINTS" id="PR00725">
    <property type="entry name" value="DADACBPTASE1"/>
</dbReference>
<protein>
    <submittedName>
        <fullName evidence="12">D-alanyl-D-alanine carboxypeptidase</fullName>
    </submittedName>
</protein>
<evidence type="ECO:0000256" key="8">
    <source>
        <dbReference type="PIRSR" id="PIRSR618044-2"/>
    </source>
</evidence>
<dbReference type="PANTHER" id="PTHR21581">
    <property type="entry name" value="D-ALANYL-D-ALANINE CARBOXYPEPTIDASE"/>
    <property type="match status" value="1"/>
</dbReference>
<dbReference type="OrthoDB" id="7912889at2"/>
<dbReference type="Pfam" id="PF00768">
    <property type="entry name" value="Peptidase_S11"/>
    <property type="match status" value="1"/>
</dbReference>
<keyword evidence="6" id="KW-0961">Cell wall biogenesis/degradation</keyword>
<evidence type="ECO:0000313" key="12">
    <source>
        <dbReference type="EMBL" id="KAA0972636.1"/>
    </source>
</evidence>
<feature type="domain" description="Peptidase S11 D-alanyl-D-alanine carboxypeptidase A N-terminal" evidence="11">
    <location>
        <begin position="14"/>
        <end position="234"/>
    </location>
</feature>
<evidence type="ECO:0000256" key="1">
    <source>
        <dbReference type="ARBA" id="ARBA00007164"/>
    </source>
</evidence>
<accession>A0A5B0E1U4</accession>
<dbReference type="PANTHER" id="PTHR21581:SF6">
    <property type="entry name" value="TRAFFICKING PROTEIN PARTICLE COMPLEX SUBUNIT 12"/>
    <property type="match status" value="1"/>
</dbReference>
<dbReference type="GO" id="GO:0009002">
    <property type="term" value="F:serine-type D-Ala-D-Ala carboxypeptidase activity"/>
    <property type="evidence" value="ECO:0007669"/>
    <property type="project" value="InterPro"/>
</dbReference>
<keyword evidence="12" id="KW-0121">Carboxypeptidase</keyword>
<dbReference type="Proteomes" id="UP000324738">
    <property type="component" value="Unassembled WGS sequence"/>
</dbReference>
<feature type="binding site" evidence="8">
    <location>
        <position position="204"/>
    </location>
    <ligand>
        <name>substrate</name>
    </ligand>
</feature>
<feature type="chain" id="PRO_5023072893" evidence="10">
    <location>
        <begin position="21"/>
        <end position="369"/>
    </location>
</feature>
<evidence type="ECO:0000256" key="9">
    <source>
        <dbReference type="RuleBase" id="RU004016"/>
    </source>
</evidence>
<feature type="active site" description="Proton acceptor" evidence="7">
    <location>
        <position position="45"/>
    </location>
</feature>
<evidence type="ECO:0000259" key="11">
    <source>
        <dbReference type="Pfam" id="PF00768"/>
    </source>
</evidence>
<keyword evidence="3" id="KW-0378">Hydrolase</keyword>
<dbReference type="GO" id="GO:0071555">
    <property type="term" value="P:cell wall organization"/>
    <property type="evidence" value="ECO:0007669"/>
    <property type="project" value="UniProtKB-KW"/>
</dbReference>
<dbReference type="AlphaFoldDB" id="A0A5B0E1U4"/>
<gene>
    <name evidence="12" type="ORF">FPY71_00020</name>
</gene>
<comment type="caution">
    <text evidence="12">The sequence shown here is derived from an EMBL/GenBank/DDBJ whole genome shotgun (WGS) entry which is preliminary data.</text>
</comment>
<dbReference type="GO" id="GO:0009252">
    <property type="term" value="P:peptidoglycan biosynthetic process"/>
    <property type="evidence" value="ECO:0007669"/>
    <property type="project" value="UniProtKB-KW"/>
</dbReference>
<keyword evidence="12" id="KW-0645">Protease</keyword>
<dbReference type="InterPro" id="IPR012338">
    <property type="entry name" value="Beta-lactam/transpept-like"/>
</dbReference>
<comment type="similarity">
    <text evidence="1 9">Belongs to the peptidase S11 family.</text>
</comment>
<feature type="signal peptide" evidence="10">
    <location>
        <begin position="1"/>
        <end position="20"/>
    </location>
</feature>
<keyword evidence="13" id="KW-1185">Reference proteome</keyword>
<dbReference type="SUPFAM" id="SSF56601">
    <property type="entry name" value="beta-lactamase/transpeptidase-like"/>
    <property type="match status" value="1"/>
</dbReference>
<dbReference type="EMBL" id="VTWH01000001">
    <property type="protein sequence ID" value="KAA0972636.1"/>
    <property type="molecule type" value="Genomic_DNA"/>
</dbReference>
<evidence type="ECO:0000256" key="5">
    <source>
        <dbReference type="ARBA" id="ARBA00022984"/>
    </source>
</evidence>
<dbReference type="GO" id="GO:0006508">
    <property type="term" value="P:proteolysis"/>
    <property type="evidence" value="ECO:0007669"/>
    <property type="project" value="InterPro"/>
</dbReference>
<keyword evidence="5" id="KW-0573">Peptidoglycan synthesis</keyword>
<organism evidence="12 13">
    <name type="scientific">Aureimonas fodinaquatilis</name>
    <dbReference type="NCBI Taxonomy" id="2565783"/>
    <lineage>
        <taxon>Bacteria</taxon>
        <taxon>Pseudomonadati</taxon>
        <taxon>Pseudomonadota</taxon>
        <taxon>Alphaproteobacteria</taxon>
        <taxon>Hyphomicrobiales</taxon>
        <taxon>Aurantimonadaceae</taxon>
        <taxon>Aureimonas</taxon>
    </lineage>
</organism>
<keyword evidence="2 10" id="KW-0732">Signal</keyword>
<reference evidence="12 13" key="1">
    <citation type="submission" date="2019-08" db="EMBL/GenBank/DDBJ databases">
        <title>Aureimonas fodiniaquatilis sp. nov., isolated from a coal mine wastewater.</title>
        <authorList>
            <person name="Kim W."/>
        </authorList>
    </citation>
    <scope>NUCLEOTIDE SEQUENCE [LARGE SCALE GENOMIC DNA]</scope>
    <source>
        <strain evidence="12 13">CAU 1482</strain>
    </source>
</reference>